<keyword evidence="3" id="KW-1185">Reference proteome</keyword>
<sequence>MPAQPRHGESVSHDDPAVRRPDIETREDIILLLEDFYAAAFADDALGHIFVEVAQMDLEAHLPRLADFWEVTLLRSGEYRGNALEPHRALHTQFPLSAEHFERWMRLWTDAVEARHSGPTTRRAVAQAGRVAAAMRKRLQIADSPAAWADGPDGRPELPLSTRR</sequence>
<accession>A0ABV3DLM1</accession>
<dbReference type="EMBL" id="JBEZFP010000068">
    <property type="protein sequence ID" value="MEU8136651.1"/>
    <property type="molecule type" value="Genomic_DNA"/>
</dbReference>
<gene>
    <name evidence="2" type="ORF">AB0C36_24465</name>
</gene>
<evidence type="ECO:0000313" key="2">
    <source>
        <dbReference type="EMBL" id="MEU8136651.1"/>
    </source>
</evidence>
<protein>
    <submittedName>
        <fullName evidence="2">Group III truncated hemoglobin</fullName>
    </submittedName>
</protein>
<reference evidence="2 3" key="1">
    <citation type="submission" date="2024-06" db="EMBL/GenBank/DDBJ databases">
        <title>The Natural Products Discovery Center: Release of the First 8490 Sequenced Strains for Exploring Actinobacteria Biosynthetic Diversity.</title>
        <authorList>
            <person name="Kalkreuter E."/>
            <person name="Kautsar S.A."/>
            <person name="Yang D."/>
            <person name="Bader C.D."/>
            <person name="Teijaro C.N."/>
            <person name="Fluegel L."/>
            <person name="Davis C.M."/>
            <person name="Simpson J.R."/>
            <person name="Lauterbach L."/>
            <person name="Steele A.D."/>
            <person name="Gui C."/>
            <person name="Meng S."/>
            <person name="Li G."/>
            <person name="Viehrig K."/>
            <person name="Ye F."/>
            <person name="Su P."/>
            <person name="Kiefer A.F."/>
            <person name="Nichols A."/>
            <person name="Cepeda A.J."/>
            <person name="Yan W."/>
            <person name="Fan B."/>
            <person name="Jiang Y."/>
            <person name="Adhikari A."/>
            <person name="Zheng C.-J."/>
            <person name="Schuster L."/>
            <person name="Cowan T.M."/>
            <person name="Smanski M.J."/>
            <person name="Chevrette M.G."/>
            <person name="De Carvalho L.P.S."/>
            <person name="Shen B."/>
        </authorList>
    </citation>
    <scope>NUCLEOTIDE SEQUENCE [LARGE SCALE GENOMIC DNA]</scope>
    <source>
        <strain evidence="2 3">NPDC048946</strain>
    </source>
</reference>
<dbReference type="Proteomes" id="UP001551482">
    <property type="component" value="Unassembled WGS sequence"/>
</dbReference>
<dbReference type="SUPFAM" id="SSF46458">
    <property type="entry name" value="Globin-like"/>
    <property type="match status" value="1"/>
</dbReference>
<dbReference type="RefSeq" id="WP_358357418.1">
    <property type="nucleotide sequence ID" value="NZ_JBEZFP010000068.1"/>
</dbReference>
<dbReference type="Gene3D" id="1.10.490.10">
    <property type="entry name" value="Globins"/>
    <property type="match status" value="1"/>
</dbReference>
<evidence type="ECO:0000256" key="1">
    <source>
        <dbReference type="SAM" id="MobiDB-lite"/>
    </source>
</evidence>
<feature type="region of interest" description="Disordered" evidence="1">
    <location>
        <begin position="144"/>
        <end position="164"/>
    </location>
</feature>
<name>A0ABV3DLM1_9ACTN</name>
<comment type="caution">
    <text evidence="2">The sequence shown here is derived from an EMBL/GenBank/DDBJ whole genome shotgun (WGS) entry which is preliminary data.</text>
</comment>
<evidence type="ECO:0000313" key="3">
    <source>
        <dbReference type="Proteomes" id="UP001551482"/>
    </source>
</evidence>
<dbReference type="InterPro" id="IPR009050">
    <property type="entry name" value="Globin-like_sf"/>
</dbReference>
<dbReference type="CDD" id="cd08916">
    <property type="entry name" value="TrHb3_P"/>
    <property type="match status" value="1"/>
</dbReference>
<organism evidence="2 3">
    <name type="scientific">Streptodolium elevatio</name>
    <dbReference type="NCBI Taxonomy" id="3157996"/>
    <lineage>
        <taxon>Bacteria</taxon>
        <taxon>Bacillati</taxon>
        <taxon>Actinomycetota</taxon>
        <taxon>Actinomycetes</taxon>
        <taxon>Kitasatosporales</taxon>
        <taxon>Streptomycetaceae</taxon>
        <taxon>Streptodolium</taxon>
    </lineage>
</organism>
<dbReference type="InterPro" id="IPR012292">
    <property type="entry name" value="Globin/Proto"/>
</dbReference>
<proteinExistence type="predicted"/>